<protein>
    <submittedName>
        <fullName evidence="2">S-Ena type endospore appendage</fullName>
    </submittedName>
</protein>
<dbReference type="EMBL" id="JBHMAG010000012">
    <property type="protein sequence ID" value="MFB9753427.1"/>
    <property type="molecule type" value="Genomic_DNA"/>
</dbReference>
<gene>
    <name evidence="2" type="ORF">ACFFNY_17820</name>
</gene>
<comment type="caution">
    <text evidence="2">The sequence shown here is derived from an EMBL/GenBank/DDBJ whole genome shotgun (WGS) entry which is preliminary data.</text>
</comment>
<keyword evidence="3" id="KW-1185">Reference proteome</keyword>
<dbReference type="InterPro" id="IPR025055">
    <property type="entry name" value="Ena_core"/>
</dbReference>
<accession>A0ABV5VZ12</accession>
<name>A0ABV5VZ12_9BACL</name>
<evidence type="ECO:0000259" key="1">
    <source>
        <dbReference type="Pfam" id="PF13157"/>
    </source>
</evidence>
<evidence type="ECO:0000313" key="2">
    <source>
        <dbReference type="EMBL" id="MFB9753427.1"/>
    </source>
</evidence>
<reference evidence="2 3" key="1">
    <citation type="submission" date="2024-09" db="EMBL/GenBank/DDBJ databases">
        <authorList>
            <person name="Sun Q."/>
            <person name="Mori K."/>
        </authorList>
    </citation>
    <scope>NUCLEOTIDE SEQUENCE [LARGE SCALE GENOMIC DNA]</scope>
    <source>
        <strain evidence="2 3">JCM 12520</strain>
    </source>
</reference>
<evidence type="ECO:0000313" key="3">
    <source>
        <dbReference type="Proteomes" id="UP001589619"/>
    </source>
</evidence>
<dbReference type="Proteomes" id="UP001589619">
    <property type="component" value="Unassembled WGS sequence"/>
</dbReference>
<sequence length="99" mass="10460">MCDQVTGRIFQTADGGPKTYFTTSVDYASAIVRVDNDTATPMSVTIGLRDGQMAGGLVEQGQQVSFDVPGIRTLSVGGTGGNGICKGFYHIRLRTNIAE</sequence>
<dbReference type="Pfam" id="PF13157">
    <property type="entry name" value="Enas"/>
    <property type="match status" value="1"/>
</dbReference>
<proteinExistence type="predicted"/>
<feature type="domain" description="Endospore appendages core" evidence="1">
    <location>
        <begin position="3"/>
        <end position="96"/>
    </location>
</feature>
<dbReference type="RefSeq" id="WP_344901438.1">
    <property type="nucleotide sequence ID" value="NZ_BAAAYO010000001.1"/>
</dbReference>
<organism evidence="2 3">
    <name type="scientific">Paenibacillus hodogayensis</name>
    <dbReference type="NCBI Taxonomy" id="279208"/>
    <lineage>
        <taxon>Bacteria</taxon>
        <taxon>Bacillati</taxon>
        <taxon>Bacillota</taxon>
        <taxon>Bacilli</taxon>
        <taxon>Bacillales</taxon>
        <taxon>Paenibacillaceae</taxon>
        <taxon>Paenibacillus</taxon>
    </lineage>
</organism>